<dbReference type="SMART" id="SM00448">
    <property type="entry name" value="REC"/>
    <property type="match status" value="1"/>
</dbReference>
<name>A0ABZ2FXR0_9SPHN</name>
<dbReference type="PANTHER" id="PTHR44591:SF24">
    <property type="entry name" value="PROTEIN-GLUTAMATE METHYLESTERASE_PROTEIN-GLUTAMINE GLUTAMINASE 1"/>
    <property type="match status" value="1"/>
</dbReference>
<protein>
    <submittedName>
        <fullName evidence="4">Response regulator</fullName>
    </submittedName>
</protein>
<evidence type="ECO:0000313" key="4">
    <source>
        <dbReference type="EMBL" id="WWM69440.1"/>
    </source>
</evidence>
<dbReference type="EMBL" id="CP145607">
    <property type="protein sequence ID" value="WWM69440.1"/>
    <property type="molecule type" value="Genomic_DNA"/>
</dbReference>
<evidence type="ECO:0000256" key="1">
    <source>
        <dbReference type="ARBA" id="ARBA00022553"/>
    </source>
</evidence>
<gene>
    <name evidence="4" type="ORF">V6R86_01685</name>
</gene>
<sequence>MAEPAPRVLLVEDEPMIAFALEDMVIELGYDVVGPAFRLSEALELASREEFAVAVLDVNLNEQRSYAVADLLHERGIPFLFATGYAEGGVGWSRDAMVIAKPYSRAQLAKALGDLLD</sequence>
<evidence type="ECO:0000313" key="5">
    <source>
        <dbReference type="Proteomes" id="UP001382935"/>
    </source>
</evidence>
<accession>A0ABZ2FXR0</accession>
<reference evidence="4 5" key="1">
    <citation type="submission" date="2024-02" db="EMBL/GenBank/DDBJ databases">
        <title>Full genome sequence of Sphingomonas kaistensis.</title>
        <authorList>
            <person name="Poletto B.L."/>
            <person name="Silva G."/>
            <person name="Galante D."/>
            <person name="Campos K.R."/>
            <person name="Santos M.B.N."/>
            <person name="Sacchi C.T."/>
        </authorList>
    </citation>
    <scope>NUCLEOTIDE SEQUENCE [LARGE SCALE GENOMIC DNA]</scope>
    <source>
        <strain evidence="4 5">MA4R</strain>
    </source>
</reference>
<dbReference type="InterPro" id="IPR001789">
    <property type="entry name" value="Sig_transdc_resp-reg_receiver"/>
</dbReference>
<dbReference type="Gene3D" id="3.40.50.2300">
    <property type="match status" value="1"/>
</dbReference>
<dbReference type="SUPFAM" id="SSF52172">
    <property type="entry name" value="CheY-like"/>
    <property type="match status" value="1"/>
</dbReference>
<dbReference type="RefSeq" id="WP_338501482.1">
    <property type="nucleotide sequence ID" value="NZ_CP145607.1"/>
</dbReference>
<keyword evidence="5" id="KW-1185">Reference proteome</keyword>
<evidence type="ECO:0000259" key="3">
    <source>
        <dbReference type="PROSITE" id="PS50110"/>
    </source>
</evidence>
<dbReference type="Pfam" id="PF00072">
    <property type="entry name" value="Response_reg"/>
    <property type="match status" value="1"/>
</dbReference>
<keyword evidence="1 2" id="KW-0597">Phosphoprotein</keyword>
<organism evidence="4 5">
    <name type="scientific">Sphingomonas kaistensis</name>
    <dbReference type="NCBI Taxonomy" id="298708"/>
    <lineage>
        <taxon>Bacteria</taxon>
        <taxon>Pseudomonadati</taxon>
        <taxon>Pseudomonadota</taxon>
        <taxon>Alphaproteobacteria</taxon>
        <taxon>Sphingomonadales</taxon>
        <taxon>Sphingomonadaceae</taxon>
        <taxon>Sphingomonas</taxon>
    </lineage>
</organism>
<proteinExistence type="predicted"/>
<dbReference type="PROSITE" id="PS50110">
    <property type="entry name" value="RESPONSE_REGULATORY"/>
    <property type="match status" value="1"/>
</dbReference>
<feature type="domain" description="Response regulatory" evidence="3">
    <location>
        <begin position="7"/>
        <end position="116"/>
    </location>
</feature>
<dbReference type="InterPro" id="IPR011006">
    <property type="entry name" value="CheY-like_superfamily"/>
</dbReference>
<dbReference type="InterPro" id="IPR050595">
    <property type="entry name" value="Bact_response_regulator"/>
</dbReference>
<feature type="modified residue" description="4-aspartylphosphate" evidence="2">
    <location>
        <position position="57"/>
    </location>
</feature>
<evidence type="ECO:0000256" key="2">
    <source>
        <dbReference type="PROSITE-ProRule" id="PRU00169"/>
    </source>
</evidence>
<dbReference type="PANTHER" id="PTHR44591">
    <property type="entry name" value="STRESS RESPONSE REGULATOR PROTEIN 1"/>
    <property type="match status" value="1"/>
</dbReference>
<dbReference type="Proteomes" id="UP001382935">
    <property type="component" value="Chromosome"/>
</dbReference>